<proteinExistence type="predicted"/>
<dbReference type="OrthoDB" id="2409328at2759"/>
<dbReference type="Proteomes" id="UP000789831">
    <property type="component" value="Unassembled WGS sequence"/>
</dbReference>
<gene>
    <name evidence="1" type="ORF">AGERDE_LOCUS13028</name>
</gene>
<organism evidence="1 2">
    <name type="scientific">Ambispora gerdemannii</name>
    <dbReference type="NCBI Taxonomy" id="144530"/>
    <lineage>
        <taxon>Eukaryota</taxon>
        <taxon>Fungi</taxon>
        <taxon>Fungi incertae sedis</taxon>
        <taxon>Mucoromycota</taxon>
        <taxon>Glomeromycotina</taxon>
        <taxon>Glomeromycetes</taxon>
        <taxon>Archaeosporales</taxon>
        <taxon>Ambisporaceae</taxon>
        <taxon>Ambispora</taxon>
    </lineage>
</organism>
<protein>
    <submittedName>
        <fullName evidence="1">5492_t:CDS:1</fullName>
    </submittedName>
</protein>
<feature type="non-terminal residue" evidence="1">
    <location>
        <position position="1"/>
    </location>
</feature>
<reference evidence="1" key="1">
    <citation type="submission" date="2021-06" db="EMBL/GenBank/DDBJ databases">
        <authorList>
            <person name="Kallberg Y."/>
            <person name="Tangrot J."/>
            <person name="Rosling A."/>
        </authorList>
    </citation>
    <scope>NUCLEOTIDE SEQUENCE</scope>
    <source>
        <strain evidence="1">MT106</strain>
    </source>
</reference>
<name>A0A9N9HHT6_9GLOM</name>
<keyword evidence="2" id="KW-1185">Reference proteome</keyword>
<evidence type="ECO:0000313" key="1">
    <source>
        <dbReference type="EMBL" id="CAG8688914.1"/>
    </source>
</evidence>
<dbReference type="EMBL" id="CAJVPL010013553">
    <property type="protein sequence ID" value="CAG8688914.1"/>
    <property type="molecule type" value="Genomic_DNA"/>
</dbReference>
<dbReference type="AlphaFoldDB" id="A0A9N9HHT6"/>
<accession>A0A9N9HHT6</accession>
<evidence type="ECO:0000313" key="2">
    <source>
        <dbReference type="Proteomes" id="UP000789831"/>
    </source>
</evidence>
<comment type="caution">
    <text evidence="1">The sequence shown here is derived from an EMBL/GenBank/DDBJ whole genome shotgun (WGS) entry which is preliminary data.</text>
</comment>
<sequence>ARSTYLSEEAIKEIKDLSGKDPNIIHAMAKKYHISPSRVKEYMENRERKQQVRYQNADNFWDKEIESIYDLYSELPY</sequence>